<dbReference type="Proteomes" id="UP001583186">
    <property type="component" value="Unassembled WGS sequence"/>
</dbReference>
<feature type="compositionally biased region" description="Low complexity" evidence="1">
    <location>
        <begin position="116"/>
        <end position="171"/>
    </location>
</feature>
<dbReference type="PANTHER" id="PTHR42345:SF2">
    <property type="entry name" value="HELICASE-LIKE PROTEIN"/>
    <property type="match status" value="1"/>
</dbReference>
<feature type="compositionally biased region" description="Low complexity" evidence="1">
    <location>
        <begin position="856"/>
        <end position="868"/>
    </location>
</feature>
<feature type="compositionally biased region" description="Basic residues" evidence="1">
    <location>
        <begin position="551"/>
        <end position="565"/>
    </location>
</feature>
<feature type="region of interest" description="Disordered" evidence="1">
    <location>
        <begin position="1211"/>
        <end position="1232"/>
    </location>
</feature>
<feature type="region of interest" description="Disordered" evidence="1">
    <location>
        <begin position="368"/>
        <end position="419"/>
    </location>
</feature>
<proteinExistence type="predicted"/>
<dbReference type="EMBL" id="JAWCUI010000050">
    <property type="protein sequence ID" value="KAL1891752.1"/>
    <property type="molecule type" value="Genomic_DNA"/>
</dbReference>
<feature type="compositionally biased region" description="Low complexity" evidence="1">
    <location>
        <begin position="209"/>
        <end position="236"/>
    </location>
</feature>
<organism evidence="2 3">
    <name type="scientific">Sporothrix stenoceras</name>
    <dbReference type="NCBI Taxonomy" id="5173"/>
    <lineage>
        <taxon>Eukaryota</taxon>
        <taxon>Fungi</taxon>
        <taxon>Dikarya</taxon>
        <taxon>Ascomycota</taxon>
        <taxon>Pezizomycotina</taxon>
        <taxon>Sordariomycetes</taxon>
        <taxon>Sordariomycetidae</taxon>
        <taxon>Ophiostomatales</taxon>
        <taxon>Ophiostomataceae</taxon>
        <taxon>Sporothrix</taxon>
    </lineage>
</organism>
<feature type="region of interest" description="Disordered" evidence="1">
    <location>
        <begin position="1062"/>
        <end position="1100"/>
    </location>
</feature>
<comment type="caution">
    <text evidence="2">The sequence shown here is derived from an EMBL/GenBank/DDBJ whole genome shotgun (WGS) entry which is preliminary data.</text>
</comment>
<accession>A0ABR3YUI0</accession>
<evidence type="ECO:0000256" key="1">
    <source>
        <dbReference type="SAM" id="MobiDB-lite"/>
    </source>
</evidence>
<evidence type="ECO:0000313" key="3">
    <source>
        <dbReference type="Proteomes" id="UP001583186"/>
    </source>
</evidence>
<feature type="region of interest" description="Disordered" evidence="1">
    <location>
        <begin position="1331"/>
        <end position="1363"/>
    </location>
</feature>
<protein>
    <submittedName>
        <fullName evidence="2">Uncharacterized protein</fullName>
    </submittedName>
</protein>
<feature type="compositionally biased region" description="Low complexity" evidence="1">
    <location>
        <begin position="1301"/>
        <end position="1318"/>
    </location>
</feature>
<reference evidence="2 3" key="1">
    <citation type="journal article" date="2024" name="IMA Fungus">
        <title>IMA Genome - F19 : A genome assembly and annotation guide to empower mycologists, including annotated draft genome sequences of Ceratocystis pirilliformis, Diaporthe australafricana, Fusarium ophioides, Paecilomyces lecythidis, and Sporothrix stenoceras.</title>
        <authorList>
            <person name="Aylward J."/>
            <person name="Wilson A.M."/>
            <person name="Visagie C.M."/>
            <person name="Spraker J."/>
            <person name="Barnes I."/>
            <person name="Buitendag C."/>
            <person name="Ceriani C."/>
            <person name="Del Mar Angel L."/>
            <person name="du Plessis D."/>
            <person name="Fuchs T."/>
            <person name="Gasser K."/>
            <person name="Kramer D."/>
            <person name="Li W."/>
            <person name="Munsamy K."/>
            <person name="Piso A."/>
            <person name="Price J.L."/>
            <person name="Sonnekus B."/>
            <person name="Thomas C."/>
            <person name="van der Nest A."/>
            <person name="van Dijk A."/>
            <person name="van Heerden A."/>
            <person name="van Vuuren N."/>
            <person name="Yilmaz N."/>
            <person name="Duong T.A."/>
            <person name="van der Merwe N.A."/>
            <person name="Wingfield M.J."/>
            <person name="Wingfield B.D."/>
        </authorList>
    </citation>
    <scope>NUCLEOTIDE SEQUENCE [LARGE SCALE GENOMIC DNA]</scope>
    <source>
        <strain evidence="2 3">CMW 5346</strain>
    </source>
</reference>
<feature type="region of interest" description="Disordered" evidence="1">
    <location>
        <begin position="1"/>
        <end position="270"/>
    </location>
</feature>
<feature type="region of interest" description="Disordered" evidence="1">
    <location>
        <begin position="727"/>
        <end position="765"/>
    </location>
</feature>
<sequence length="1414" mass="152491">MPSLSLLKRSGREASPWSMRTWNDPSDNIDESPETTRTASMPVPARNGLASPNNDNAFGSRTGGYGSCGTDLHGVSTTAVLPETSPLSPTKKERRDSKRDLFHGLISRSIRGAGRALSTTSSPPSPSPSQSASTTSLSASSSSLISPTSTTATTPNAASLFSSSSQTSSPSPFRARHQTTTATPAPQRLLRTRPRQSSAAPTYSGAPATSKTNKSSFKPTSTSTSPKSRPRAASSAETAPLLSDRSRSTFVNANKPLPSPPLPGSEQDVGPPAKPVLKLARIMASLTDDDIEKLFSGAPQYFARSEGHFTGAPHPSVAYPWDESLGIRDLTDHIQIEDAAWSNVTAWPHITRRCSSSSVAASISNIGVDPAQKSGAGAAGDTADPRKSTQSVSSTTSNSSSSKNNDNNPKKRSHFYPRCRERPSMLSVQGLEKGTVGYEAALELSVSDALQEEQFGFDTLGSRPNAVIEARKNLMDPIAAGAAAQAAAKAAHDQPANALDENANGVKYVGETQILEELIKNGRRYADGTFYVPNQSKEFYNELFHHILRAPAKRTRSSSHHKRSSSHGSNGGSLDTELIPQIEALLDVLATPNVWIDFSHVEWRLRLGQVLWASSPQDEFDPGVGHAQQDGVNPTGSNTPPRPATCDERYTERYWLLLQILLATELLLRLDAITDGDEYGLEYVHPSEVHRFEKVANPSVRWSLMLARAWLENIEVVRVDEEEEEQAKAAAAAEKEKERLSTATATPDRPSSRASSISGLRGKRESGKRHTLGWITTLTKKLSLMEGHLHAKAPEKKHVYAMRAKNAPRQYRGVAHFAQELKWPNDLIGLMSQRALDADRIREPLNNRITDPPTPRTSSSTTSSTSPYAPQPPTSDKENLTFSRRLPRRRKVVAALHPGGWLSRSYLSGLMLPGDSLCNLLMSTLLEGDDEALKTLGPIAHLGAGFIYGGKSFWSTACIVGRVLSAGAGAAECMGWVSSDVLPDNLGEGWVNIDADDVADDMRRINRRARLWGKAAIERESNVLGDADPESVLPADFVIPYEAIYKQVPPKNTRVDLQKFHLYSPQDPNRPPRKAGDGSIEPAERDPEDDADSTASKNRVSPYTAETSFVISSDGGPGRILKYNLSYDIYFVTAHPCVPSQRVKVVKSPSSPTIQQIDVAGDGAAARSSTIHTVGHPLHKYYKYASIHLTTLIDHPTKSLERLLKEYAATPNHHPASPASTDPHGSSPRLIPPTDNTVLVIDCITGFSPQPAAHEIPMSPVVDRKHSIFNFDGASPSGISSSGISSFPPLTKEISPIVALSPASPTSPSSPSASSQQPHIASCIALPPATPSTSISPAPSAVVGGTVHPTGPAASNMHHETRRRRFGSDMEMLVRALCAERGWNALVSRRRRGCLACAIREAGALGWRVVIRVD</sequence>
<name>A0ABR3YUI0_9PEZI</name>
<dbReference type="PANTHER" id="PTHR42345">
    <property type="entry name" value="TPR_REGION DOMAIN-CONTAINING PROTEIN"/>
    <property type="match status" value="1"/>
</dbReference>
<feature type="compositionally biased region" description="Basic and acidic residues" evidence="1">
    <location>
        <begin position="90"/>
        <end position="102"/>
    </location>
</feature>
<keyword evidence="3" id="KW-1185">Reference proteome</keyword>
<feature type="region of interest" description="Disordered" evidence="1">
    <location>
        <begin position="1300"/>
        <end position="1319"/>
    </location>
</feature>
<feature type="compositionally biased region" description="Low complexity" evidence="1">
    <location>
        <begin position="388"/>
        <end position="407"/>
    </location>
</feature>
<feature type="region of interest" description="Disordered" evidence="1">
    <location>
        <begin position="844"/>
        <end position="883"/>
    </location>
</feature>
<feature type="region of interest" description="Disordered" evidence="1">
    <location>
        <begin position="551"/>
        <end position="574"/>
    </location>
</feature>
<feature type="compositionally biased region" description="Low complexity" evidence="1">
    <location>
        <begin position="1331"/>
        <end position="1341"/>
    </location>
</feature>
<gene>
    <name evidence="2" type="ORF">Sste5346_007502</name>
</gene>
<feature type="compositionally biased region" description="Polar residues" evidence="1">
    <location>
        <begin position="50"/>
        <end position="59"/>
    </location>
</feature>
<evidence type="ECO:0000313" key="2">
    <source>
        <dbReference type="EMBL" id="KAL1891752.1"/>
    </source>
</evidence>